<name>A0AAN8TSU9_SOLBU</name>
<organism evidence="1 2">
    <name type="scientific">Solanum bulbocastanum</name>
    <name type="common">Wild potato</name>
    <dbReference type="NCBI Taxonomy" id="147425"/>
    <lineage>
        <taxon>Eukaryota</taxon>
        <taxon>Viridiplantae</taxon>
        <taxon>Streptophyta</taxon>
        <taxon>Embryophyta</taxon>
        <taxon>Tracheophyta</taxon>
        <taxon>Spermatophyta</taxon>
        <taxon>Magnoliopsida</taxon>
        <taxon>eudicotyledons</taxon>
        <taxon>Gunneridae</taxon>
        <taxon>Pentapetalae</taxon>
        <taxon>asterids</taxon>
        <taxon>lamiids</taxon>
        <taxon>Solanales</taxon>
        <taxon>Solanaceae</taxon>
        <taxon>Solanoideae</taxon>
        <taxon>Solaneae</taxon>
        <taxon>Solanum</taxon>
    </lineage>
</organism>
<dbReference type="AlphaFoldDB" id="A0AAN8TSU9"/>
<reference evidence="1 2" key="1">
    <citation type="submission" date="2024-02" db="EMBL/GenBank/DDBJ databases">
        <title>de novo genome assembly of Solanum bulbocastanum strain 11H21.</title>
        <authorList>
            <person name="Hosaka A.J."/>
        </authorList>
    </citation>
    <scope>NUCLEOTIDE SEQUENCE [LARGE SCALE GENOMIC DNA]</scope>
    <source>
        <tissue evidence="1">Young leaves</tissue>
    </source>
</reference>
<dbReference type="Proteomes" id="UP001371456">
    <property type="component" value="Unassembled WGS sequence"/>
</dbReference>
<gene>
    <name evidence="1" type="ORF">RDI58_011475</name>
</gene>
<comment type="caution">
    <text evidence="1">The sequence shown here is derived from an EMBL/GenBank/DDBJ whole genome shotgun (WGS) entry which is preliminary data.</text>
</comment>
<proteinExistence type="predicted"/>
<evidence type="ECO:0000313" key="2">
    <source>
        <dbReference type="Proteomes" id="UP001371456"/>
    </source>
</evidence>
<protein>
    <submittedName>
        <fullName evidence="1">Uncharacterized protein</fullName>
    </submittedName>
</protein>
<sequence>MSGVGETLRIVSVRCRMNF</sequence>
<evidence type="ECO:0000313" key="1">
    <source>
        <dbReference type="EMBL" id="KAK6792394.1"/>
    </source>
</evidence>
<accession>A0AAN8TSU9</accession>
<keyword evidence="2" id="KW-1185">Reference proteome</keyword>
<dbReference type="EMBL" id="JBANQN010000004">
    <property type="protein sequence ID" value="KAK6792394.1"/>
    <property type="molecule type" value="Genomic_DNA"/>
</dbReference>